<comment type="caution">
    <text evidence="2">The sequence shown here is derived from an EMBL/GenBank/DDBJ whole genome shotgun (WGS) entry which is preliminary data.</text>
</comment>
<keyword evidence="3" id="KW-1185">Reference proteome</keyword>
<gene>
    <name evidence="2" type="ORF">Mlute_02195</name>
</gene>
<evidence type="ECO:0000256" key="1">
    <source>
        <dbReference type="SAM" id="SignalP"/>
    </source>
</evidence>
<dbReference type="OrthoDB" id="26189at2"/>
<accession>A0A399EJI4</accession>
<protein>
    <recommendedName>
        <fullName evidence="4">Outer membrane protein beta-barrel domain protein</fullName>
    </recommendedName>
</protein>
<dbReference type="EMBL" id="QWKZ01000080">
    <property type="protein sequence ID" value="RIH83460.1"/>
    <property type="molecule type" value="Genomic_DNA"/>
</dbReference>
<dbReference type="RefSeq" id="WP_119360738.1">
    <property type="nucleotide sequence ID" value="NZ_QWKZ01000080.1"/>
</dbReference>
<name>A0A399EJI4_9DEIN</name>
<keyword evidence="1" id="KW-0732">Signal</keyword>
<sequence length="152" mass="15766">MKKLFALLAVALLSGALAQGRLFGEVASGNLSMVPSFGLSVSARMGAEELLGPLALRGGFGLGVSGSSTNFNLGAGVLYFLRGSSLPFYFGGGLGLQAGGATAFNLNGAAGLELPVTRDFNFFLELQPSIRFVSGSSQFTLGLEFGPRLYFR</sequence>
<evidence type="ECO:0000313" key="2">
    <source>
        <dbReference type="EMBL" id="RIH83460.1"/>
    </source>
</evidence>
<evidence type="ECO:0000313" key="3">
    <source>
        <dbReference type="Proteomes" id="UP000265800"/>
    </source>
</evidence>
<reference evidence="2 3" key="1">
    <citation type="submission" date="2018-08" db="EMBL/GenBank/DDBJ databases">
        <title>Meiothermus luteus KCTC 52599 genome sequencing project.</title>
        <authorList>
            <person name="Da Costa M.S."/>
            <person name="Albuquerque L."/>
            <person name="Raposo P."/>
            <person name="Froufe H.J.C."/>
            <person name="Barroso C.S."/>
            <person name="Egas C."/>
        </authorList>
    </citation>
    <scope>NUCLEOTIDE SEQUENCE [LARGE SCALE GENOMIC DNA]</scope>
    <source>
        <strain evidence="2 3">KCTC 52599</strain>
    </source>
</reference>
<feature type="signal peptide" evidence="1">
    <location>
        <begin position="1"/>
        <end position="18"/>
    </location>
</feature>
<feature type="chain" id="PRO_5017303614" description="Outer membrane protein beta-barrel domain protein" evidence="1">
    <location>
        <begin position="19"/>
        <end position="152"/>
    </location>
</feature>
<proteinExistence type="predicted"/>
<organism evidence="2 3">
    <name type="scientific">Meiothermus luteus</name>
    <dbReference type="NCBI Taxonomy" id="2026184"/>
    <lineage>
        <taxon>Bacteria</taxon>
        <taxon>Thermotogati</taxon>
        <taxon>Deinococcota</taxon>
        <taxon>Deinococci</taxon>
        <taxon>Thermales</taxon>
        <taxon>Thermaceae</taxon>
        <taxon>Meiothermus</taxon>
    </lineage>
</organism>
<dbReference type="Proteomes" id="UP000265800">
    <property type="component" value="Unassembled WGS sequence"/>
</dbReference>
<dbReference type="AlphaFoldDB" id="A0A399EJI4"/>
<evidence type="ECO:0008006" key="4">
    <source>
        <dbReference type="Google" id="ProtNLM"/>
    </source>
</evidence>